<feature type="region of interest" description="Disordered" evidence="1">
    <location>
        <begin position="204"/>
        <end position="276"/>
    </location>
</feature>
<feature type="compositionally biased region" description="Low complexity" evidence="1">
    <location>
        <begin position="210"/>
        <end position="223"/>
    </location>
</feature>
<feature type="transmembrane region" description="Helical" evidence="2">
    <location>
        <begin position="76"/>
        <end position="97"/>
    </location>
</feature>
<keyword evidence="2" id="KW-1133">Transmembrane helix</keyword>
<evidence type="ECO:0000313" key="3">
    <source>
        <dbReference type="EMBL" id="OXA56549.1"/>
    </source>
</evidence>
<accession>A0A226EGL5</accession>
<reference evidence="3 4" key="1">
    <citation type="submission" date="2015-12" db="EMBL/GenBank/DDBJ databases">
        <title>The genome of Folsomia candida.</title>
        <authorList>
            <person name="Faddeeva A."/>
            <person name="Derks M.F."/>
            <person name="Anvar Y."/>
            <person name="Smit S."/>
            <person name="Van Straalen N."/>
            <person name="Roelofs D."/>
        </authorList>
    </citation>
    <scope>NUCLEOTIDE SEQUENCE [LARGE SCALE GENOMIC DNA]</scope>
    <source>
        <strain evidence="3 4">VU population</strain>
        <tissue evidence="3">Whole body</tissue>
    </source>
</reference>
<feature type="transmembrane region" description="Helical" evidence="2">
    <location>
        <begin position="109"/>
        <end position="133"/>
    </location>
</feature>
<dbReference type="AlphaFoldDB" id="A0A226EGL5"/>
<dbReference type="Proteomes" id="UP000198287">
    <property type="component" value="Unassembled WGS sequence"/>
</dbReference>
<feature type="region of interest" description="Disordered" evidence="1">
    <location>
        <begin position="34"/>
        <end position="59"/>
    </location>
</feature>
<keyword evidence="2 3" id="KW-0812">Transmembrane</keyword>
<feature type="compositionally biased region" description="Gly residues" evidence="1">
    <location>
        <begin position="266"/>
        <end position="276"/>
    </location>
</feature>
<gene>
    <name evidence="3" type="ORF">Fcan01_09791</name>
</gene>
<keyword evidence="4" id="KW-1185">Reference proteome</keyword>
<feature type="compositionally biased region" description="Basic and acidic residues" evidence="1">
    <location>
        <begin position="231"/>
        <end position="250"/>
    </location>
</feature>
<organism evidence="3 4">
    <name type="scientific">Folsomia candida</name>
    <name type="common">Springtail</name>
    <dbReference type="NCBI Taxonomy" id="158441"/>
    <lineage>
        <taxon>Eukaryota</taxon>
        <taxon>Metazoa</taxon>
        <taxon>Ecdysozoa</taxon>
        <taxon>Arthropoda</taxon>
        <taxon>Hexapoda</taxon>
        <taxon>Collembola</taxon>
        <taxon>Entomobryomorpha</taxon>
        <taxon>Isotomoidea</taxon>
        <taxon>Isotomidae</taxon>
        <taxon>Proisotominae</taxon>
        <taxon>Folsomia</taxon>
    </lineage>
</organism>
<protein>
    <submittedName>
        <fullName evidence="3">Leucine-rich repeat transmembrane neuronal protein 3</fullName>
    </submittedName>
</protein>
<evidence type="ECO:0000313" key="4">
    <source>
        <dbReference type="Proteomes" id="UP000198287"/>
    </source>
</evidence>
<evidence type="ECO:0000256" key="1">
    <source>
        <dbReference type="SAM" id="MobiDB-lite"/>
    </source>
</evidence>
<name>A0A226EGL5_FOLCA</name>
<keyword evidence="2" id="KW-0472">Membrane</keyword>
<dbReference type="EMBL" id="LNIX01000004">
    <property type="protein sequence ID" value="OXA56549.1"/>
    <property type="molecule type" value="Genomic_DNA"/>
</dbReference>
<comment type="caution">
    <text evidence="3">The sequence shown here is derived from an EMBL/GenBank/DDBJ whole genome shotgun (WGS) entry which is preliminary data.</text>
</comment>
<proteinExistence type="predicted"/>
<evidence type="ECO:0000256" key="2">
    <source>
        <dbReference type="SAM" id="Phobius"/>
    </source>
</evidence>
<sequence>MIGAMPAIAVRGKGKTDGSIGFMSRPHKLSLHFRPPLTNHQVTPTPSPVNSPPGGYSSQREKAHHRFARNFLSKRCIFQLSVLAPLVGAILLFIGLIQLTPGAEANPYGVPLIIAGSAALLLGIFVILMRVYFTWELNRLNMRRDVPQIKVNEPSVTDQDVEKIIGSLPAASNDSATNVNGAGVGRKSSVVTCLGNNVTTSIATEDKKSSSSPNNKNSSTLPSPKAPPRSKSKDKDRDRDKDNSKPEESAKLLQDSVGSETKGKDGCGGGQQDKKA</sequence>